<keyword evidence="5" id="KW-1185">Reference proteome</keyword>
<dbReference type="GO" id="GO:0007286">
    <property type="term" value="P:spermatid development"/>
    <property type="evidence" value="ECO:0007669"/>
    <property type="project" value="TreeGrafter"/>
</dbReference>
<dbReference type="GO" id="GO:0051321">
    <property type="term" value="P:meiotic cell cycle"/>
    <property type="evidence" value="ECO:0007669"/>
    <property type="project" value="TreeGrafter"/>
</dbReference>
<dbReference type="RefSeq" id="XP_035433225.1">
    <property type="nucleotide sequence ID" value="XM_035577332.2"/>
</dbReference>
<feature type="coiled-coil region" evidence="2">
    <location>
        <begin position="84"/>
        <end position="125"/>
    </location>
</feature>
<protein>
    <submittedName>
        <fullName evidence="4">SFRICE_001294</fullName>
    </submittedName>
    <submittedName>
        <fullName evidence="6">Uncharacterized protein LOC118264726</fullName>
    </submittedName>
</protein>
<evidence type="ECO:0000313" key="6">
    <source>
        <dbReference type="RefSeq" id="XP_035433225.1"/>
    </source>
</evidence>
<feature type="domain" description="XLR/SYCP3/FAM9" evidence="3">
    <location>
        <begin position="59"/>
        <end position="186"/>
    </location>
</feature>
<evidence type="ECO:0000313" key="4">
    <source>
        <dbReference type="EMBL" id="SOQ37388.1"/>
    </source>
</evidence>
<sequence>MSSKKGGKSKFLSEDLNELLNESQFLKDSVSNKKITKRQKNDVTEEESIAKLIGQYQANSKKKKLDVNVEACKESRQKILDVMNNQLETRKEKSNNLLKNLSEVMIQLEADCNAMKDNEKKLEHLTGAVVKCMQQATTAHRQKLKVLKDIHASFKKQCEEMEMDHKTETDKLAEELEDDIKKLQEKLISETKRSGWENLRRTIFHAMQNDF</sequence>
<feature type="coiled-coil region" evidence="2">
    <location>
        <begin position="166"/>
        <end position="193"/>
    </location>
</feature>
<dbReference type="EMBL" id="ODYU01001340">
    <property type="protein sequence ID" value="SOQ37388.1"/>
    <property type="molecule type" value="Genomic_DNA"/>
</dbReference>
<name>A0A2H1V982_SPOFR</name>
<accession>A0A2H1V982</accession>
<reference evidence="6" key="2">
    <citation type="submission" date="2025-04" db="UniProtKB">
        <authorList>
            <consortium name="RefSeq"/>
        </authorList>
    </citation>
    <scope>IDENTIFICATION</scope>
    <source>
        <tissue evidence="6">Whole larval tissue</tissue>
    </source>
</reference>
<dbReference type="InterPro" id="IPR006888">
    <property type="entry name" value="XLR/SYCP3/FAM9_dom"/>
</dbReference>
<dbReference type="InterPro" id="IPR051443">
    <property type="entry name" value="XLR/SYCP3"/>
</dbReference>
<dbReference type="Pfam" id="PF04803">
    <property type="entry name" value="Cor1"/>
    <property type="match status" value="1"/>
</dbReference>
<dbReference type="OrthoDB" id="10012356at2759"/>
<evidence type="ECO:0000313" key="5">
    <source>
        <dbReference type="Proteomes" id="UP000829999"/>
    </source>
</evidence>
<reference evidence="4" key="1">
    <citation type="submission" date="2016-07" db="EMBL/GenBank/DDBJ databases">
        <authorList>
            <person name="Bretaudeau A."/>
        </authorList>
    </citation>
    <scope>NUCLEOTIDE SEQUENCE</scope>
    <source>
        <strain evidence="4">Rice</strain>
        <tissue evidence="4">Whole body</tissue>
    </source>
</reference>
<proteinExistence type="inferred from homology"/>
<comment type="similarity">
    <text evidence="1">Belongs to the XLR/SYCP3 family.</text>
</comment>
<evidence type="ECO:0000259" key="3">
    <source>
        <dbReference type="Pfam" id="PF04803"/>
    </source>
</evidence>
<evidence type="ECO:0000256" key="2">
    <source>
        <dbReference type="SAM" id="Coils"/>
    </source>
</evidence>
<dbReference type="PANTHER" id="PTHR19368:SF15">
    <property type="entry name" value="XLR_SYCP3_FAM9 DOMAIN-CONTAINING PROTEIN"/>
    <property type="match status" value="1"/>
</dbReference>
<dbReference type="AlphaFoldDB" id="A0A2H1V982"/>
<gene>
    <name evidence="6" type="primary">LOC118264726</name>
    <name evidence="4" type="ORF">SFRICE_001294</name>
</gene>
<dbReference type="Proteomes" id="UP000829999">
    <property type="component" value="Chromosome 26"/>
</dbReference>
<dbReference type="GeneID" id="118264726"/>
<keyword evidence="2" id="KW-0175">Coiled coil</keyword>
<dbReference type="PANTHER" id="PTHR19368">
    <property type="entry name" value="XLR/SCP3/FAM9"/>
    <property type="match status" value="1"/>
</dbReference>
<organism evidence="4">
    <name type="scientific">Spodoptera frugiperda</name>
    <name type="common">Fall armyworm</name>
    <dbReference type="NCBI Taxonomy" id="7108"/>
    <lineage>
        <taxon>Eukaryota</taxon>
        <taxon>Metazoa</taxon>
        <taxon>Ecdysozoa</taxon>
        <taxon>Arthropoda</taxon>
        <taxon>Hexapoda</taxon>
        <taxon>Insecta</taxon>
        <taxon>Pterygota</taxon>
        <taxon>Neoptera</taxon>
        <taxon>Endopterygota</taxon>
        <taxon>Lepidoptera</taxon>
        <taxon>Glossata</taxon>
        <taxon>Ditrysia</taxon>
        <taxon>Noctuoidea</taxon>
        <taxon>Noctuidae</taxon>
        <taxon>Amphipyrinae</taxon>
        <taxon>Spodoptera</taxon>
    </lineage>
</organism>
<evidence type="ECO:0000256" key="1">
    <source>
        <dbReference type="ARBA" id="ARBA00010283"/>
    </source>
</evidence>
<dbReference type="GO" id="GO:0000795">
    <property type="term" value="C:synaptonemal complex"/>
    <property type="evidence" value="ECO:0007669"/>
    <property type="project" value="TreeGrafter"/>
</dbReference>